<evidence type="ECO:0000256" key="1">
    <source>
        <dbReference type="SAM" id="MobiDB-lite"/>
    </source>
</evidence>
<dbReference type="AlphaFoldDB" id="A0A0F9USV9"/>
<comment type="caution">
    <text evidence="2">The sequence shown here is derived from an EMBL/GenBank/DDBJ whole genome shotgun (WGS) entry which is preliminary data.</text>
</comment>
<evidence type="ECO:0000313" key="2">
    <source>
        <dbReference type="EMBL" id="KKN56733.1"/>
    </source>
</evidence>
<organism evidence="2">
    <name type="scientific">marine sediment metagenome</name>
    <dbReference type="NCBI Taxonomy" id="412755"/>
    <lineage>
        <taxon>unclassified sequences</taxon>
        <taxon>metagenomes</taxon>
        <taxon>ecological metagenomes</taxon>
    </lineage>
</organism>
<feature type="compositionally biased region" description="Basic and acidic residues" evidence="1">
    <location>
        <begin position="1"/>
        <end position="10"/>
    </location>
</feature>
<accession>A0A0F9USV9</accession>
<sequence>MESKSDKKINQELPPGATPLTPEDLEGLLPKYITTREELNDAEFKNISEASKKYFLSRKKMNLPLATFIRYTKRCLEVGRQKKENRKKYWS</sequence>
<proteinExistence type="predicted"/>
<gene>
    <name evidence="2" type="ORF">LCGC14_0569150</name>
</gene>
<name>A0A0F9USV9_9ZZZZ</name>
<protein>
    <submittedName>
        <fullName evidence="2">Uncharacterized protein</fullName>
    </submittedName>
</protein>
<feature type="region of interest" description="Disordered" evidence="1">
    <location>
        <begin position="1"/>
        <end position="25"/>
    </location>
</feature>
<reference evidence="2" key="1">
    <citation type="journal article" date="2015" name="Nature">
        <title>Complex archaea that bridge the gap between prokaryotes and eukaryotes.</title>
        <authorList>
            <person name="Spang A."/>
            <person name="Saw J.H."/>
            <person name="Jorgensen S.L."/>
            <person name="Zaremba-Niedzwiedzka K."/>
            <person name="Martijn J."/>
            <person name="Lind A.E."/>
            <person name="van Eijk R."/>
            <person name="Schleper C."/>
            <person name="Guy L."/>
            <person name="Ettema T.J."/>
        </authorList>
    </citation>
    <scope>NUCLEOTIDE SEQUENCE</scope>
</reference>
<dbReference type="EMBL" id="LAZR01000833">
    <property type="protein sequence ID" value="KKN56733.1"/>
    <property type="molecule type" value="Genomic_DNA"/>
</dbReference>